<organism evidence="2 3">
    <name type="scientific">Ampelomyces quisqualis</name>
    <name type="common">Powdery mildew agent</name>
    <dbReference type="NCBI Taxonomy" id="50730"/>
    <lineage>
        <taxon>Eukaryota</taxon>
        <taxon>Fungi</taxon>
        <taxon>Dikarya</taxon>
        <taxon>Ascomycota</taxon>
        <taxon>Pezizomycotina</taxon>
        <taxon>Dothideomycetes</taxon>
        <taxon>Pleosporomycetidae</taxon>
        <taxon>Pleosporales</taxon>
        <taxon>Pleosporineae</taxon>
        <taxon>Phaeosphaeriaceae</taxon>
        <taxon>Ampelomyces</taxon>
    </lineage>
</organism>
<evidence type="ECO:0000313" key="3">
    <source>
        <dbReference type="Proteomes" id="UP000800096"/>
    </source>
</evidence>
<accession>A0A6A5QD61</accession>
<dbReference type="OrthoDB" id="3723527at2759"/>
<dbReference type="AlphaFoldDB" id="A0A6A5QD61"/>
<keyword evidence="1" id="KW-0472">Membrane</keyword>
<keyword evidence="1" id="KW-1133">Transmembrane helix</keyword>
<keyword evidence="1" id="KW-0812">Transmembrane</keyword>
<dbReference type="Proteomes" id="UP000800096">
    <property type="component" value="Unassembled WGS sequence"/>
</dbReference>
<proteinExistence type="predicted"/>
<dbReference type="EMBL" id="ML979139">
    <property type="protein sequence ID" value="KAF1912746.1"/>
    <property type="molecule type" value="Genomic_DNA"/>
</dbReference>
<sequence length="137" mass="14783">MTTFSTTTPSSSATEYTAFASTTMTATSTAYTPQLSVSAALGIGFAAGVISTTVFLTAGLFIHRCWKARRSPAVQYYEQARLWKGFTPATPNTARTTLRESKMANIYFAELRSPAAPAFTLSPALGQETHTTSMYRS</sequence>
<protein>
    <submittedName>
        <fullName evidence="2">Uncharacterized protein</fullName>
    </submittedName>
</protein>
<feature type="transmembrane region" description="Helical" evidence="1">
    <location>
        <begin position="39"/>
        <end position="62"/>
    </location>
</feature>
<evidence type="ECO:0000313" key="2">
    <source>
        <dbReference type="EMBL" id="KAF1912746.1"/>
    </source>
</evidence>
<gene>
    <name evidence="2" type="ORF">BDU57DRAFT_531910</name>
</gene>
<keyword evidence="3" id="KW-1185">Reference proteome</keyword>
<evidence type="ECO:0000256" key="1">
    <source>
        <dbReference type="SAM" id="Phobius"/>
    </source>
</evidence>
<reference evidence="2" key="1">
    <citation type="journal article" date="2020" name="Stud. Mycol.">
        <title>101 Dothideomycetes genomes: a test case for predicting lifestyles and emergence of pathogens.</title>
        <authorList>
            <person name="Haridas S."/>
            <person name="Albert R."/>
            <person name="Binder M."/>
            <person name="Bloem J."/>
            <person name="Labutti K."/>
            <person name="Salamov A."/>
            <person name="Andreopoulos B."/>
            <person name="Baker S."/>
            <person name="Barry K."/>
            <person name="Bills G."/>
            <person name="Bluhm B."/>
            <person name="Cannon C."/>
            <person name="Castanera R."/>
            <person name="Culley D."/>
            <person name="Daum C."/>
            <person name="Ezra D."/>
            <person name="Gonzalez J."/>
            <person name="Henrissat B."/>
            <person name="Kuo A."/>
            <person name="Liang C."/>
            <person name="Lipzen A."/>
            <person name="Lutzoni F."/>
            <person name="Magnuson J."/>
            <person name="Mondo S."/>
            <person name="Nolan M."/>
            <person name="Ohm R."/>
            <person name="Pangilinan J."/>
            <person name="Park H.-J."/>
            <person name="Ramirez L."/>
            <person name="Alfaro M."/>
            <person name="Sun H."/>
            <person name="Tritt A."/>
            <person name="Yoshinaga Y."/>
            <person name="Zwiers L.-H."/>
            <person name="Turgeon B."/>
            <person name="Goodwin S."/>
            <person name="Spatafora J."/>
            <person name="Crous P."/>
            <person name="Grigoriev I."/>
        </authorList>
    </citation>
    <scope>NUCLEOTIDE SEQUENCE</scope>
    <source>
        <strain evidence="2">HMLAC05119</strain>
    </source>
</reference>
<name>A0A6A5QD61_AMPQU</name>